<reference evidence="1" key="1">
    <citation type="submission" date="2023-04" db="EMBL/GenBank/DDBJ databases">
        <title>A chromosome-level genome assembly of the parasitoid wasp Eretmocerus hayati.</title>
        <authorList>
            <person name="Zhong Y."/>
            <person name="Liu S."/>
            <person name="Liu Y."/>
        </authorList>
    </citation>
    <scope>NUCLEOTIDE SEQUENCE</scope>
    <source>
        <strain evidence="1">ZJU_SS_LIU_2023</strain>
    </source>
</reference>
<name>A0ACC2PCF7_9HYME</name>
<proteinExistence type="predicted"/>
<comment type="caution">
    <text evidence="1">The sequence shown here is derived from an EMBL/GenBank/DDBJ whole genome shotgun (WGS) entry which is preliminary data.</text>
</comment>
<evidence type="ECO:0000313" key="2">
    <source>
        <dbReference type="Proteomes" id="UP001239111"/>
    </source>
</evidence>
<dbReference type="EMBL" id="CM056742">
    <property type="protein sequence ID" value="KAJ8681122.1"/>
    <property type="molecule type" value="Genomic_DNA"/>
</dbReference>
<evidence type="ECO:0000313" key="1">
    <source>
        <dbReference type="EMBL" id="KAJ8681122.1"/>
    </source>
</evidence>
<sequence length="397" mass="46191">MAGKSSHEEDYNLQGREFLLLGYEDDKILEFGNDNKTITGFSGDMWLTLAKFLNFSITVAEVSKNTISSLRGEKTSSILMEEMGLLVAHWALGNYAGFDVTDEFYSQGFKIFVRFDRHFKSRWVIDIYSFKVWCAITITVILFTLSSIFIQKWSLLNEYKRHSTNSEHFFHCFGAMCNQGEGITSVHNQNRVFLMSVCTFSWLLFASYSSQVFVVMTQTVEIPPFKNLHGLYHDTDYIIINNVKSMYLYWLRRQEPIVGKLLDEERYRNFESYKEVWAFACLRKNKAAVMQNDRLKVDYDIPCELKPVGERYGFRRTGGGISKNATLKKIINYGLLKLREIGVTKYLKDKWMRKEKLSTRTVSYSPIIFEQISSLLAIYMIGLCLSFIIFGYECVHL</sequence>
<protein>
    <submittedName>
        <fullName evidence="1">Uncharacterized protein</fullName>
    </submittedName>
</protein>
<organism evidence="1 2">
    <name type="scientific">Eretmocerus hayati</name>
    <dbReference type="NCBI Taxonomy" id="131215"/>
    <lineage>
        <taxon>Eukaryota</taxon>
        <taxon>Metazoa</taxon>
        <taxon>Ecdysozoa</taxon>
        <taxon>Arthropoda</taxon>
        <taxon>Hexapoda</taxon>
        <taxon>Insecta</taxon>
        <taxon>Pterygota</taxon>
        <taxon>Neoptera</taxon>
        <taxon>Endopterygota</taxon>
        <taxon>Hymenoptera</taxon>
        <taxon>Apocrita</taxon>
        <taxon>Proctotrupomorpha</taxon>
        <taxon>Chalcidoidea</taxon>
        <taxon>Aphelinidae</taxon>
        <taxon>Aphelininae</taxon>
        <taxon>Eretmocerus</taxon>
    </lineage>
</organism>
<accession>A0ACC2PCF7</accession>
<keyword evidence="2" id="KW-1185">Reference proteome</keyword>
<gene>
    <name evidence="1" type="ORF">QAD02_016909</name>
</gene>
<dbReference type="Proteomes" id="UP001239111">
    <property type="component" value="Chromosome 2"/>
</dbReference>